<name>A0ACB9ZUZ2_CATRO</name>
<keyword evidence="2" id="KW-1185">Reference proteome</keyword>
<evidence type="ECO:0000313" key="2">
    <source>
        <dbReference type="Proteomes" id="UP001060085"/>
    </source>
</evidence>
<gene>
    <name evidence="1" type="ORF">M9H77_36235</name>
</gene>
<reference evidence="2" key="1">
    <citation type="journal article" date="2023" name="Nat. Plants">
        <title>Single-cell RNA sequencing provides a high-resolution roadmap for understanding the multicellular compartmentation of specialized metabolism.</title>
        <authorList>
            <person name="Sun S."/>
            <person name="Shen X."/>
            <person name="Li Y."/>
            <person name="Li Y."/>
            <person name="Wang S."/>
            <person name="Li R."/>
            <person name="Zhang H."/>
            <person name="Shen G."/>
            <person name="Guo B."/>
            <person name="Wei J."/>
            <person name="Xu J."/>
            <person name="St-Pierre B."/>
            <person name="Chen S."/>
            <person name="Sun C."/>
        </authorList>
    </citation>
    <scope>NUCLEOTIDE SEQUENCE [LARGE SCALE GENOMIC DNA]</scope>
</reference>
<dbReference type="EMBL" id="CM044708">
    <property type="protein sequence ID" value="KAI5650230.1"/>
    <property type="molecule type" value="Genomic_DNA"/>
</dbReference>
<proteinExistence type="predicted"/>
<accession>A0ACB9ZUZ2</accession>
<sequence>MLRVGSTAAARTVRRLGSSSSCNGAFHHHLYYRTASSFRLKFNSPRNHHVLPLRVPEICSSFDYINNYQSLAFYCTTPTTSGDNVTSQCSYENLVEAEVPALSKGLAEAYAAIDLALDSVVKIFTVASSPNYFLPWQNKSQRETMGSGFVISGRKILTNAHVVADHTFVLVRKHGSPTKYRAAVQAVGHECDLAVLVVDNEEFWEGMNPLELGDVPFLQEAVAVVGYPQGGDNISVTKGVVSRVEPTQYVHGAAQLLAIQIDAAINPGNSGGPAIMGDKVAGVAFQNLSGAENIGYIIPIPVIKHFIAGVEESGSYTGFCSMGLSCQATENAQLREHFRMRPGLTGVLVSKISPLSDAYNILKKDDILLSFDGVPIANDGTVHFRNRERITFDHLVSMKKPNETAEVRVLRNGEEHEFRISLKPLEPLVPVQQFDKLPSYFIFAGLVFIPLTQPYLHEYGEDWYNTSPRRLCEKALREVPKRAGEQLVILSQVLMDDINTGYERLAELQVKKVNDVEVENLKHLCRLVEDCQEENIRFDLDDDRVIVLNYGKAKVATSHILKRHRIPQSMSNDLTGDEAKVPDIPLACSS</sequence>
<protein>
    <submittedName>
        <fullName evidence="1">Uncharacterized protein</fullName>
    </submittedName>
</protein>
<comment type="caution">
    <text evidence="1">The sequence shown here is derived from an EMBL/GenBank/DDBJ whole genome shotgun (WGS) entry which is preliminary data.</text>
</comment>
<organism evidence="1 2">
    <name type="scientific">Catharanthus roseus</name>
    <name type="common">Madagascar periwinkle</name>
    <name type="synonym">Vinca rosea</name>
    <dbReference type="NCBI Taxonomy" id="4058"/>
    <lineage>
        <taxon>Eukaryota</taxon>
        <taxon>Viridiplantae</taxon>
        <taxon>Streptophyta</taxon>
        <taxon>Embryophyta</taxon>
        <taxon>Tracheophyta</taxon>
        <taxon>Spermatophyta</taxon>
        <taxon>Magnoliopsida</taxon>
        <taxon>eudicotyledons</taxon>
        <taxon>Gunneridae</taxon>
        <taxon>Pentapetalae</taxon>
        <taxon>asterids</taxon>
        <taxon>lamiids</taxon>
        <taxon>Gentianales</taxon>
        <taxon>Apocynaceae</taxon>
        <taxon>Rauvolfioideae</taxon>
        <taxon>Vinceae</taxon>
        <taxon>Catharanthinae</taxon>
        <taxon>Catharanthus</taxon>
    </lineage>
</organism>
<dbReference type="Proteomes" id="UP001060085">
    <property type="component" value="Linkage Group LG08"/>
</dbReference>
<evidence type="ECO:0000313" key="1">
    <source>
        <dbReference type="EMBL" id="KAI5650230.1"/>
    </source>
</evidence>